<comment type="catalytic activity">
    <reaction evidence="2">
        <text>agmatine + H2O = N-carbamoylputrescine + NH4(+)</text>
        <dbReference type="Rhea" id="RHEA:18037"/>
        <dbReference type="ChEBI" id="CHEBI:15377"/>
        <dbReference type="ChEBI" id="CHEBI:28938"/>
        <dbReference type="ChEBI" id="CHEBI:58145"/>
        <dbReference type="ChEBI" id="CHEBI:58318"/>
        <dbReference type="EC" id="3.5.3.12"/>
    </reaction>
</comment>
<feature type="active site" description="Amidino-cysteine intermediate" evidence="2">
    <location>
        <position position="356"/>
    </location>
</feature>
<dbReference type="OrthoDB" id="9808013at2"/>
<proteinExistence type="inferred from homology"/>
<dbReference type="PANTHER" id="PTHR31377:SF0">
    <property type="entry name" value="AGMATINE DEIMINASE-RELATED"/>
    <property type="match status" value="1"/>
</dbReference>
<comment type="caution">
    <text evidence="3">The sequence shown here is derived from an EMBL/GenBank/DDBJ whole genome shotgun (WGS) entry which is preliminary data.</text>
</comment>
<dbReference type="NCBIfam" id="TIGR03380">
    <property type="entry name" value="agmatine_aguA"/>
    <property type="match status" value="1"/>
</dbReference>
<name>A0A0R1RRX2_9LACO</name>
<reference evidence="3 4" key="1">
    <citation type="journal article" date="2015" name="Genome Announc.">
        <title>Expanding the biotechnology potential of lactobacilli through comparative genomics of 213 strains and associated genera.</title>
        <authorList>
            <person name="Sun Z."/>
            <person name="Harris H.M."/>
            <person name="McCann A."/>
            <person name="Guo C."/>
            <person name="Argimon S."/>
            <person name="Zhang W."/>
            <person name="Yang X."/>
            <person name="Jeffery I.B."/>
            <person name="Cooney J.C."/>
            <person name="Kagawa T.F."/>
            <person name="Liu W."/>
            <person name="Song Y."/>
            <person name="Salvetti E."/>
            <person name="Wrobel A."/>
            <person name="Rasinkangas P."/>
            <person name="Parkhill J."/>
            <person name="Rea M.C."/>
            <person name="O'Sullivan O."/>
            <person name="Ritari J."/>
            <person name="Douillard F.P."/>
            <person name="Paul Ross R."/>
            <person name="Yang R."/>
            <person name="Briner A.E."/>
            <person name="Felis G.E."/>
            <person name="de Vos W.M."/>
            <person name="Barrangou R."/>
            <person name="Klaenhammer T.R."/>
            <person name="Caufield P.W."/>
            <person name="Cui Y."/>
            <person name="Zhang H."/>
            <person name="O'Toole P.W."/>
        </authorList>
    </citation>
    <scope>NUCLEOTIDE SEQUENCE [LARGE SCALE GENOMIC DNA]</scope>
    <source>
        <strain evidence="3 4">DSM 14340</strain>
    </source>
</reference>
<dbReference type="Pfam" id="PF04371">
    <property type="entry name" value="PAD_porph"/>
    <property type="match status" value="1"/>
</dbReference>
<evidence type="ECO:0000313" key="3">
    <source>
        <dbReference type="EMBL" id="KRL59193.1"/>
    </source>
</evidence>
<dbReference type="InterPro" id="IPR007466">
    <property type="entry name" value="Peptidyl-Arg-deiminase_porph"/>
</dbReference>
<dbReference type="EC" id="3.5.3.12" evidence="2"/>
<dbReference type="GO" id="GO:0009446">
    <property type="term" value="P:putrescine biosynthetic process"/>
    <property type="evidence" value="ECO:0007669"/>
    <property type="project" value="InterPro"/>
</dbReference>
<evidence type="ECO:0000256" key="2">
    <source>
        <dbReference type="HAMAP-Rule" id="MF_01841"/>
    </source>
</evidence>
<dbReference type="Gene3D" id="3.75.10.10">
    <property type="entry name" value="L-arginine/glycine Amidinotransferase, Chain A"/>
    <property type="match status" value="1"/>
</dbReference>
<keyword evidence="1 2" id="KW-0378">Hydrolase</keyword>
<dbReference type="InterPro" id="IPR017754">
    <property type="entry name" value="Agmatine_deiminase"/>
</dbReference>
<dbReference type="SUPFAM" id="SSF55909">
    <property type="entry name" value="Pentein"/>
    <property type="match status" value="1"/>
</dbReference>
<protein>
    <recommendedName>
        <fullName evidence="2">Putative agmatine deiminase</fullName>
        <ecNumber evidence="2">3.5.3.12</ecNumber>
    </recommendedName>
    <alternativeName>
        <fullName evidence="2">Agmatine iminohydrolase</fullName>
    </alternativeName>
</protein>
<dbReference type="GO" id="GO:0047632">
    <property type="term" value="F:agmatine deiminase activity"/>
    <property type="evidence" value="ECO:0007669"/>
    <property type="project" value="UniProtKB-UniRule"/>
</dbReference>
<dbReference type="RefSeq" id="WP_025082841.1">
    <property type="nucleotide sequence ID" value="NZ_AZEX01000054.1"/>
</dbReference>
<organism evidence="3 4">
    <name type="scientific">Latilactobacillus fuchuensis DSM 14340 = JCM 11249</name>
    <dbReference type="NCBI Taxonomy" id="1423747"/>
    <lineage>
        <taxon>Bacteria</taxon>
        <taxon>Bacillati</taxon>
        <taxon>Bacillota</taxon>
        <taxon>Bacilli</taxon>
        <taxon>Lactobacillales</taxon>
        <taxon>Lactobacillaceae</taxon>
        <taxon>Latilactobacillus</taxon>
    </lineage>
</organism>
<dbReference type="PATRIC" id="fig|1423747.3.peg.1848"/>
<dbReference type="GO" id="GO:0004668">
    <property type="term" value="F:protein-arginine deiminase activity"/>
    <property type="evidence" value="ECO:0007669"/>
    <property type="project" value="InterPro"/>
</dbReference>
<dbReference type="eggNOG" id="COG2957">
    <property type="taxonomic scope" value="Bacteria"/>
</dbReference>
<dbReference type="HAMAP" id="MF_01841">
    <property type="entry name" value="Agmatine_deimin"/>
    <property type="match status" value="1"/>
</dbReference>
<evidence type="ECO:0000256" key="1">
    <source>
        <dbReference type="ARBA" id="ARBA00022801"/>
    </source>
</evidence>
<dbReference type="NCBIfam" id="NF010070">
    <property type="entry name" value="PRK13551.1"/>
    <property type="match status" value="1"/>
</dbReference>
<dbReference type="AlphaFoldDB" id="A0A0R1RRX2"/>
<dbReference type="EMBL" id="AZEX01000054">
    <property type="protein sequence ID" value="KRL59193.1"/>
    <property type="molecule type" value="Genomic_DNA"/>
</dbReference>
<accession>A0A0R1RRX2</accession>
<dbReference type="Proteomes" id="UP000051264">
    <property type="component" value="Unassembled WGS sequence"/>
</dbReference>
<sequence>MKLLGSTPQKDHFYLPAETVKHQESIMMWPERSDNWRNGAKPAQRVFVEIATIVSRYESVIMLVSKEQYQNARQLLPATIKVIEMSYNDAWIRDIGPTYLLNQRGNIRAVDWRFNAWGGLVDGLYFPWDMDDQVAQKLCELKGIDYYRLEQFILEGCAFHTDGEGTLVVTEESVLSEGRNGQLAKPIVETILKAFLGVEKIIWLQKGYFMDETNGDVDNMISFVRPGEILLTWTDDQADPQYISSKQAYDTLSKAVDAKGRKLIIHKLQMPKPLFATAAESSGVDPVNGLLPRYPGDRLTASYVNYYLLNNALILPIFDDPQDGVALTLLTKLFPNRKIETVYARELLLGGGNIHCVVAALPTYTEV</sequence>
<gene>
    <name evidence="2" type="primary">aguA</name>
    <name evidence="3" type="ORF">FC69_GL001819</name>
</gene>
<comment type="similarity">
    <text evidence="2">Belongs to the agmatine deiminase family.</text>
</comment>
<dbReference type="PANTHER" id="PTHR31377">
    <property type="entry name" value="AGMATINE DEIMINASE-RELATED"/>
    <property type="match status" value="1"/>
</dbReference>
<evidence type="ECO:0000313" key="4">
    <source>
        <dbReference type="Proteomes" id="UP000051264"/>
    </source>
</evidence>
<dbReference type="STRING" id="1423747.FC69_GL001819"/>